<keyword evidence="4" id="KW-1185">Reference proteome</keyword>
<feature type="region of interest" description="Disordered" evidence="1">
    <location>
        <begin position="1"/>
        <end position="46"/>
    </location>
</feature>
<evidence type="ECO:0000313" key="4">
    <source>
        <dbReference type="Proteomes" id="UP000008827"/>
    </source>
</evidence>
<accession>A0A0R0I444</accession>
<gene>
    <name evidence="2" type="ORF">GLYMA_09G053100</name>
</gene>
<name>A0A0R0I444_SOYBN</name>
<dbReference type="Proteomes" id="UP000008827">
    <property type="component" value="Chromosome 9"/>
</dbReference>
<reference evidence="2 3" key="1">
    <citation type="journal article" date="2010" name="Nature">
        <title>Genome sequence of the palaeopolyploid soybean.</title>
        <authorList>
            <person name="Schmutz J."/>
            <person name="Cannon S.B."/>
            <person name="Schlueter J."/>
            <person name="Ma J."/>
            <person name="Mitros T."/>
            <person name="Nelson W."/>
            <person name="Hyten D.L."/>
            <person name="Song Q."/>
            <person name="Thelen J.J."/>
            <person name="Cheng J."/>
            <person name="Xu D."/>
            <person name="Hellsten U."/>
            <person name="May G.D."/>
            <person name="Yu Y."/>
            <person name="Sakurai T."/>
            <person name="Umezawa T."/>
            <person name="Bhattacharyya M.K."/>
            <person name="Sandhu D."/>
            <person name="Valliyodan B."/>
            <person name="Lindquist E."/>
            <person name="Peto M."/>
            <person name="Grant D."/>
            <person name="Shu S."/>
            <person name="Goodstein D."/>
            <person name="Barry K."/>
            <person name="Futrell-Griggs M."/>
            <person name="Abernathy B."/>
            <person name="Du J."/>
            <person name="Tian Z."/>
            <person name="Zhu L."/>
            <person name="Gill N."/>
            <person name="Joshi T."/>
            <person name="Libault M."/>
            <person name="Sethuraman A."/>
            <person name="Zhang X.-C."/>
            <person name="Shinozaki K."/>
            <person name="Nguyen H.T."/>
            <person name="Wing R.A."/>
            <person name="Cregan P."/>
            <person name="Specht J."/>
            <person name="Grimwood J."/>
            <person name="Rokhsar D."/>
            <person name="Stacey G."/>
            <person name="Shoemaker R.C."/>
            <person name="Jackson S.A."/>
        </authorList>
    </citation>
    <scope>NUCLEOTIDE SEQUENCE [LARGE SCALE GENOMIC DNA]</scope>
    <source>
        <strain evidence="3">cv. Williams 82</strain>
        <tissue evidence="2">Callus</tissue>
    </source>
</reference>
<feature type="compositionally biased region" description="Low complexity" evidence="1">
    <location>
        <begin position="21"/>
        <end position="38"/>
    </location>
</feature>
<dbReference type="EMBL" id="CM000842">
    <property type="protein sequence ID" value="KRH37229.1"/>
    <property type="molecule type" value="Genomic_DNA"/>
</dbReference>
<dbReference type="InParanoid" id="A0A0R0I444"/>
<dbReference type="AlphaFoldDB" id="A0A0R0I444"/>
<dbReference type="SMR" id="A0A0R0I444"/>
<evidence type="ECO:0000313" key="3">
    <source>
        <dbReference type="EnsemblPlants" id="KRH37229"/>
    </source>
</evidence>
<proteinExistence type="predicted"/>
<organism evidence="2">
    <name type="scientific">Glycine max</name>
    <name type="common">Soybean</name>
    <name type="synonym">Glycine hispida</name>
    <dbReference type="NCBI Taxonomy" id="3847"/>
    <lineage>
        <taxon>Eukaryota</taxon>
        <taxon>Viridiplantae</taxon>
        <taxon>Streptophyta</taxon>
        <taxon>Embryophyta</taxon>
        <taxon>Tracheophyta</taxon>
        <taxon>Spermatophyta</taxon>
        <taxon>Magnoliopsida</taxon>
        <taxon>eudicotyledons</taxon>
        <taxon>Gunneridae</taxon>
        <taxon>Pentapetalae</taxon>
        <taxon>rosids</taxon>
        <taxon>fabids</taxon>
        <taxon>Fabales</taxon>
        <taxon>Fabaceae</taxon>
        <taxon>Papilionoideae</taxon>
        <taxon>50 kb inversion clade</taxon>
        <taxon>NPAAA clade</taxon>
        <taxon>indigoferoid/millettioid clade</taxon>
        <taxon>Phaseoleae</taxon>
        <taxon>Glycine</taxon>
        <taxon>Glycine subgen. Soja</taxon>
    </lineage>
</organism>
<evidence type="ECO:0000256" key="1">
    <source>
        <dbReference type="SAM" id="MobiDB-lite"/>
    </source>
</evidence>
<reference evidence="3" key="2">
    <citation type="submission" date="2018-02" db="UniProtKB">
        <authorList>
            <consortium name="EnsemblPlants"/>
        </authorList>
    </citation>
    <scope>IDENTIFICATION</scope>
    <source>
        <strain evidence="3">Williams 82</strain>
    </source>
</reference>
<dbReference type="Gramene" id="KRH37229">
    <property type="protein sequence ID" value="KRH37229"/>
    <property type="gene ID" value="GLYMA_09G053100"/>
</dbReference>
<sequence>MSSKDTNIQKALCPTKPPPKSTGSTSSSSGGKKPPSTKDIFYPKNR</sequence>
<reference evidence="2" key="3">
    <citation type="submission" date="2018-07" db="EMBL/GenBank/DDBJ databases">
        <title>WGS assembly of Glycine max.</title>
        <authorList>
            <person name="Schmutz J."/>
            <person name="Cannon S."/>
            <person name="Schlueter J."/>
            <person name="Ma J."/>
            <person name="Mitros T."/>
            <person name="Nelson W."/>
            <person name="Hyten D."/>
            <person name="Song Q."/>
            <person name="Thelen J."/>
            <person name="Cheng J."/>
            <person name="Xu D."/>
            <person name="Hellsten U."/>
            <person name="May G."/>
            <person name="Yu Y."/>
            <person name="Sakurai T."/>
            <person name="Umezawa T."/>
            <person name="Bhattacharyya M."/>
            <person name="Sandhu D."/>
            <person name="Valliyodan B."/>
            <person name="Lindquist E."/>
            <person name="Peto M."/>
            <person name="Grant D."/>
            <person name="Shu S."/>
            <person name="Goodstein D."/>
            <person name="Barry K."/>
            <person name="Futrell-Griggs M."/>
            <person name="Abernathy B."/>
            <person name="Du J."/>
            <person name="Tian Z."/>
            <person name="Zhu L."/>
            <person name="Gill N."/>
            <person name="Joshi T."/>
            <person name="Libault M."/>
            <person name="Sethuraman A."/>
            <person name="Zhang X."/>
            <person name="Shinozaki K."/>
            <person name="Nguyen H."/>
            <person name="Wing R."/>
            <person name="Cregan P."/>
            <person name="Specht J."/>
            <person name="Grimwood J."/>
            <person name="Rokhsar D."/>
            <person name="Stacey G."/>
            <person name="Shoemaker R."/>
            <person name="Jackson S."/>
        </authorList>
    </citation>
    <scope>NUCLEOTIDE SEQUENCE</scope>
    <source>
        <tissue evidence="2">Callus</tissue>
    </source>
</reference>
<dbReference type="EnsemblPlants" id="KRH37229">
    <property type="protein sequence ID" value="KRH37229"/>
    <property type="gene ID" value="GLYMA_09G053100"/>
</dbReference>
<protein>
    <submittedName>
        <fullName evidence="2 3">Uncharacterized protein</fullName>
    </submittedName>
</protein>
<evidence type="ECO:0000313" key="2">
    <source>
        <dbReference type="EMBL" id="KRH37229.1"/>
    </source>
</evidence>